<dbReference type="Pfam" id="PF01936">
    <property type="entry name" value="NYN"/>
    <property type="match status" value="1"/>
</dbReference>
<dbReference type="PANTHER" id="PTHR35811">
    <property type="entry name" value="SLR1870 PROTEIN"/>
    <property type="match status" value="1"/>
</dbReference>
<name>A0ABW4YDI1_9GAMM</name>
<comment type="caution">
    <text evidence="2">The sequence shown here is derived from an EMBL/GenBank/DDBJ whole genome shotgun (WGS) entry which is preliminary data.</text>
</comment>
<sequence>MSDPVNLKLAVLIDADNAQASIVDGLLAEISKYGTAHVKRIYGDWTLPNLGSWKETLLQHSIQPMQQFRYTKGKNATDGAMMIDAMDLLYSRNFEGFCIVSSDSDFTRLAQRLRESGMTVYGFGEQKTPEPFVAACDKFVYTEVLREDSSTDATTRKSGKELKRDAKLVALLRGAVDSAADDTGWAALGMVGTAIAKRSPEFDSRNYGYAKLSGLLKATQLFDLEERAAGRGAHKAIFVRDQRSNAGA</sequence>
<dbReference type="InterPro" id="IPR041966">
    <property type="entry name" value="LOTUS-like"/>
</dbReference>
<dbReference type="InterPro" id="IPR025605">
    <property type="entry name" value="OST-HTH/LOTUS_dom"/>
</dbReference>
<keyword evidence="3" id="KW-1185">Reference proteome</keyword>
<proteinExistence type="predicted"/>
<evidence type="ECO:0000259" key="1">
    <source>
        <dbReference type="PROSITE" id="PS51644"/>
    </source>
</evidence>
<feature type="domain" description="HTH OST-type" evidence="1">
    <location>
        <begin position="164"/>
        <end position="241"/>
    </location>
</feature>
<dbReference type="PROSITE" id="PS51644">
    <property type="entry name" value="HTH_OST"/>
    <property type="match status" value="1"/>
</dbReference>
<evidence type="ECO:0000313" key="2">
    <source>
        <dbReference type="EMBL" id="MFD2113503.1"/>
    </source>
</evidence>
<dbReference type="EMBL" id="JBHUHX010000051">
    <property type="protein sequence ID" value="MFD2113503.1"/>
    <property type="molecule type" value="Genomic_DNA"/>
</dbReference>
<protein>
    <submittedName>
        <fullName evidence="2">NYN domain-containing protein</fullName>
    </submittedName>
</protein>
<dbReference type="InterPro" id="IPR021139">
    <property type="entry name" value="NYN"/>
</dbReference>
<dbReference type="Gene3D" id="3.30.420.610">
    <property type="entry name" value="LOTUS domain-like"/>
    <property type="match status" value="1"/>
</dbReference>
<evidence type="ECO:0000313" key="3">
    <source>
        <dbReference type="Proteomes" id="UP001597337"/>
    </source>
</evidence>
<reference evidence="3" key="1">
    <citation type="journal article" date="2019" name="Int. J. Syst. Evol. Microbiol.">
        <title>The Global Catalogue of Microorganisms (GCM) 10K type strain sequencing project: providing services to taxonomists for standard genome sequencing and annotation.</title>
        <authorList>
            <consortium name="The Broad Institute Genomics Platform"/>
            <consortium name="The Broad Institute Genome Sequencing Center for Infectious Disease"/>
            <person name="Wu L."/>
            <person name="Ma J."/>
        </authorList>
    </citation>
    <scope>NUCLEOTIDE SEQUENCE [LARGE SCALE GENOMIC DNA]</scope>
    <source>
        <strain evidence="3">KACC 12597</strain>
    </source>
</reference>
<dbReference type="CDD" id="cd10146">
    <property type="entry name" value="LabA_like_C"/>
    <property type="match status" value="1"/>
</dbReference>
<gene>
    <name evidence="2" type="ORF">ACFSJC_16760</name>
</gene>
<dbReference type="PANTHER" id="PTHR35811:SF1">
    <property type="entry name" value="HTH OST-TYPE DOMAIN-CONTAINING PROTEIN"/>
    <property type="match status" value="1"/>
</dbReference>
<accession>A0ABW4YDI1</accession>
<dbReference type="Proteomes" id="UP001597337">
    <property type="component" value="Unassembled WGS sequence"/>
</dbReference>
<dbReference type="Pfam" id="PF12872">
    <property type="entry name" value="OST-HTH"/>
    <property type="match status" value="1"/>
</dbReference>
<dbReference type="Gene3D" id="3.40.50.1010">
    <property type="entry name" value="5'-nuclease"/>
    <property type="match status" value="1"/>
</dbReference>
<dbReference type="CDD" id="cd11297">
    <property type="entry name" value="PIN_LabA-like_N_1"/>
    <property type="match status" value="1"/>
</dbReference>
<organism evidence="2 3">
    <name type="scientific">Thiorhodococcus fuscus</name>
    <dbReference type="NCBI Taxonomy" id="527200"/>
    <lineage>
        <taxon>Bacteria</taxon>
        <taxon>Pseudomonadati</taxon>
        <taxon>Pseudomonadota</taxon>
        <taxon>Gammaproteobacteria</taxon>
        <taxon>Chromatiales</taxon>
        <taxon>Chromatiaceae</taxon>
        <taxon>Thiorhodococcus</taxon>
    </lineage>
</organism>
<dbReference type="RefSeq" id="WP_386028346.1">
    <property type="nucleotide sequence ID" value="NZ_JBHUHX010000051.1"/>
</dbReference>